<dbReference type="PANTHER" id="PTHR31286">
    <property type="entry name" value="GLYCINE-RICH CELL WALL STRUCTURAL PROTEIN 1.8-LIKE"/>
    <property type="match status" value="1"/>
</dbReference>
<keyword evidence="1" id="KW-0863">Zinc-finger</keyword>
<dbReference type="GO" id="GO:0003676">
    <property type="term" value="F:nucleic acid binding"/>
    <property type="evidence" value="ECO:0007669"/>
    <property type="project" value="InterPro"/>
</dbReference>
<feature type="compositionally biased region" description="Low complexity" evidence="2">
    <location>
        <begin position="180"/>
        <end position="190"/>
    </location>
</feature>
<dbReference type="GO" id="GO:0008270">
    <property type="term" value="F:zinc ion binding"/>
    <property type="evidence" value="ECO:0007669"/>
    <property type="project" value="UniProtKB-KW"/>
</dbReference>
<dbReference type="PROSITE" id="PS50158">
    <property type="entry name" value="ZF_CCHC"/>
    <property type="match status" value="1"/>
</dbReference>
<feature type="compositionally biased region" description="Basic and acidic residues" evidence="2">
    <location>
        <begin position="191"/>
        <end position="207"/>
    </location>
</feature>
<feature type="compositionally biased region" description="Basic and acidic residues" evidence="2">
    <location>
        <begin position="306"/>
        <end position="317"/>
    </location>
</feature>
<feature type="compositionally biased region" description="Basic residues" evidence="2">
    <location>
        <begin position="326"/>
        <end position="341"/>
    </location>
</feature>
<evidence type="ECO:0000313" key="5">
    <source>
        <dbReference type="Proteomes" id="UP001497516"/>
    </source>
</evidence>
<accession>A0AAV2DEG4</accession>
<reference evidence="4 5" key="1">
    <citation type="submission" date="2024-04" db="EMBL/GenBank/DDBJ databases">
        <authorList>
            <person name="Fracassetti M."/>
        </authorList>
    </citation>
    <scope>NUCLEOTIDE SEQUENCE [LARGE SCALE GENOMIC DNA]</scope>
</reference>
<evidence type="ECO:0000256" key="2">
    <source>
        <dbReference type="SAM" id="MobiDB-lite"/>
    </source>
</evidence>
<dbReference type="InterPro" id="IPR001878">
    <property type="entry name" value="Znf_CCHC"/>
</dbReference>
<dbReference type="EMBL" id="OZ034815">
    <property type="protein sequence ID" value="CAL1372293.1"/>
    <property type="molecule type" value="Genomic_DNA"/>
</dbReference>
<feature type="compositionally biased region" description="Low complexity" evidence="2">
    <location>
        <begin position="244"/>
        <end position="282"/>
    </location>
</feature>
<dbReference type="Proteomes" id="UP001497516">
    <property type="component" value="Chromosome 2"/>
</dbReference>
<dbReference type="AlphaFoldDB" id="A0AAV2DEG4"/>
<proteinExistence type="predicted"/>
<dbReference type="PANTHER" id="PTHR31286:SF99">
    <property type="entry name" value="DUF4283 DOMAIN-CONTAINING PROTEIN"/>
    <property type="match status" value="1"/>
</dbReference>
<feature type="domain" description="CCHC-type" evidence="3">
    <location>
        <begin position="80"/>
        <end position="94"/>
    </location>
</feature>
<evidence type="ECO:0000256" key="1">
    <source>
        <dbReference type="PROSITE-ProRule" id="PRU00047"/>
    </source>
</evidence>
<feature type="region of interest" description="Disordered" evidence="2">
    <location>
        <begin position="378"/>
        <end position="416"/>
    </location>
</feature>
<keyword evidence="1" id="KW-0479">Metal-binding</keyword>
<feature type="region of interest" description="Disordered" evidence="2">
    <location>
        <begin position="115"/>
        <end position="365"/>
    </location>
</feature>
<sequence length="416" mass="44735">MIVWVQLPALKIHFYHKEVLTTLGNLIGRMIKLDFHTLNRQRAKFARMAVEVDLSKHLVPRICLDDAWQKVEYENLPAVCFDCGKIGHTETGCPHRQIASPTTTLAIAGEAAVAEQSDQAVDEPNPGFGPWMLVTRKSRRNQRDADRKGNIGILGKSAPAGKGTATANKESGSQQPSTALPSSSRPQRSLSQERKTHGKNKLDDGRKGKAKISNAVTIGGKGLLGSGPTPHQPMQGPSNSAAAQDPTPTSTHSQQPPSRIINDPSTSSSPAHHSSSTSQSLNLPPPPAFQTVIGPNGTVMQIAHPQSDDAPRNRNDRQASPTTSARTKRSKGKKTTSRKLPNKPSPVKALQIWSPKKDRKPKSKARLAVLTLQEINAWTSAAQAPKESSDEAPKISPVEESTSVKSLPGGPNNHTP</sequence>
<keyword evidence="5" id="KW-1185">Reference proteome</keyword>
<evidence type="ECO:0000313" key="4">
    <source>
        <dbReference type="EMBL" id="CAL1372293.1"/>
    </source>
</evidence>
<dbReference type="InterPro" id="IPR040256">
    <property type="entry name" value="At4g02000-like"/>
</dbReference>
<protein>
    <recommendedName>
        <fullName evidence="3">CCHC-type domain-containing protein</fullName>
    </recommendedName>
</protein>
<feature type="compositionally biased region" description="Polar residues" evidence="2">
    <location>
        <begin position="165"/>
        <end position="179"/>
    </location>
</feature>
<gene>
    <name evidence="4" type="ORF">LTRI10_LOCUS14311</name>
</gene>
<keyword evidence="1" id="KW-0862">Zinc</keyword>
<name>A0AAV2DEG4_9ROSI</name>
<organism evidence="4 5">
    <name type="scientific">Linum trigynum</name>
    <dbReference type="NCBI Taxonomy" id="586398"/>
    <lineage>
        <taxon>Eukaryota</taxon>
        <taxon>Viridiplantae</taxon>
        <taxon>Streptophyta</taxon>
        <taxon>Embryophyta</taxon>
        <taxon>Tracheophyta</taxon>
        <taxon>Spermatophyta</taxon>
        <taxon>Magnoliopsida</taxon>
        <taxon>eudicotyledons</taxon>
        <taxon>Gunneridae</taxon>
        <taxon>Pentapetalae</taxon>
        <taxon>rosids</taxon>
        <taxon>fabids</taxon>
        <taxon>Malpighiales</taxon>
        <taxon>Linaceae</taxon>
        <taxon>Linum</taxon>
    </lineage>
</organism>
<evidence type="ECO:0000259" key="3">
    <source>
        <dbReference type="PROSITE" id="PS50158"/>
    </source>
</evidence>